<dbReference type="GO" id="GO:0008685">
    <property type="term" value="F:2-C-methyl-D-erythritol 2,4-cyclodiphosphate synthase activity"/>
    <property type="evidence" value="ECO:0007669"/>
    <property type="project" value="UniProtKB-EC"/>
</dbReference>
<dbReference type="PROSITE" id="PS01350">
    <property type="entry name" value="ISPF"/>
    <property type="match status" value="1"/>
</dbReference>
<proteinExistence type="inferred from homology"/>
<organism evidence="10 11">
    <name type="scientific">Plasmodium malariae</name>
    <dbReference type="NCBI Taxonomy" id="5858"/>
    <lineage>
        <taxon>Eukaryota</taxon>
        <taxon>Sar</taxon>
        <taxon>Alveolata</taxon>
        <taxon>Apicomplexa</taxon>
        <taxon>Aconoidasida</taxon>
        <taxon>Haemosporida</taxon>
        <taxon>Plasmodiidae</taxon>
        <taxon>Plasmodium</taxon>
        <taxon>Plasmodium (Plasmodium)</taxon>
    </lineage>
</organism>
<dbReference type="GeneID" id="39867057"/>
<dbReference type="Proteomes" id="UP000219813">
    <property type="component" value="Chromosome 4"/>
</dbReference>
<evidence type="ECO:0000256" key="7">
    <source>
        <dbReference type="ARBA" id="ARBA00023239"/>
    </source>
</evidence>
<name>A0A1D3JJH6_PLAMA</name>
<dbReference type="InterPro" id="IPR020555">
    <property type="entry name" value="MECDP_synthase_CS"/>
</dbReference>
<evidence type="ECO:0000256" key="2">
    <source>
        <dbReference type="ARBA" id="ARBA00001968"/>
    </source>
</evidence>
<sequence length="300" mass="33997">MNRSYIFFSRAYNYAALLMCCYYFFILTQSEGKEFIKKINNITRCSFLICRKNKVDIVAILQKTKTKTKTTFGVFSYDGIRIGQGYDIHQIKVHTEGEDELNIQNGGSTKNEFAAQHGGKDNSEFDAQHGVNCAHELAIHKEGYALKWVKKNTCEQNFKILTIGGVKIKNIFVRSHSDGDIIYHSIVDSILGALGSLDIGTLFPDKEQNYQNKNSASFLRYVRLLLHKKKYAIANIDVNVIAEIPKIYPIRHTIIKNISSLLQIDESQINIKGKTHEKLGVIGEKKAVECFANVLLIPKN</sequence>
<dbReference type="VEuPathDB" id="PlasmoDB:PmUG01_04022800"/>
<keyword evidence="7 8" id="KW-0456">Lyase</keyword>
<dbReference type="EC" id="4.6.1.12" evidence="4 8"/>
<comment type="catalytic activity">
    <reaction evidence="1 8">
        <text>4-CDP-2-C-methyl-D-erythritol 2-phosphate = 2-C-methyl-D-erythritol 2,4-cyclic diphosphate + CMP</text>
        <dbReference type="Rhea" id="RHEA:23864"/>
        <dbReference type="ChEBI" id="CHEBI:57919"/>
        <dbReference type="ChEBI" id="CHEBI:58483"/>
        <dbReference type="ChEBI" id="CHEBI:60377"/>
        <dbReference type="EC" id="4.6.1.12"/>
    </reaction>
</comment>
<dbReference type="EMBL" id="LT594625">
    <property type="protein sequence ID" value="SBT86533.1"/>
    <property type="molecule type" value="Genomic_DNA"/>
</dbReference>
<dbReference type="UniPathway" id="UPA00056">
    <property type="reaction ID" value="UER00095"/>
</dbReference>
<evidence type="ECO:0000313" key="10">
    <source>
        <dbReference type="EMBL" id="SBT86533.1"/>
    </source>
</evidence>
<evidence type="ECO:0000256" key="3">
    <source>
        <dbReference type="ARBA" id="ARBA00004709"/>
    </source>
</evidence>
<dbReference type="KEGG" id="pmal:PMUG01_04022800"/>
<dbReference type="RefSeq" id="XP_028859682.1">
    <property type="nucleotide sequence ID" value="XM_029003227.1"/>
</dbReference>
<evidence type="ECO:0000313" key="11">
    <source>
        <dbReference type="Proteomes" id="UP000219813"/>
    </source>
</evidence>
<evidence type="ECO:0000256" key="5">
    <source>
        <dbReference type="ARBA" id="ARBA00022723"/>
    </source>
</evidence>
<dbReference type="GO" id="GO:0046872">
    <property type="term" value="F:metal ion binding"/>
    <property type="evidence" value="ECO:0007669"/>
    <property type="project" value="UniProtKB-KW"/>
</dbReference>
<evidence type="ECO:0000256" key="6">
    <source>
        <dbReference type="ARBA" id="ARBA00023229"/>
    </source>
</evidence>
<keyword evidence="11" id="KW-1185">Reference proteome</keyword>
<comment type="similarity">
    <text evidence="8">Belongs to the IspF family.</text>
</comment>
<comment type="cofactor">
    <cofactor evidence="2">
        <name>a divalent metal cation</name>
        <dbReference type="ChEBI" id="CHEBI:60240"/>
    </cofactor>
</comment>
<dbReference type="OrthoDB" id="2015434at2759"/>
<evidence type="ECO:0000256" key="1">
    <source>
        <dbReference type="ARBA" id="ARBA00000200"/>
    </source>
</evidence>
<dbReference type="PANTHER" id="PTHR43181:SF1">
    <property type="entry name" value="2-C-METHYL-D-ERYTHRITOL 2,4-CYCLODIPHOSPHATE SYNTHASE, CHLOROPLASTIC"/>
    <property type="match status" value="1"/>
</dbReference>
<dbReference type="Pfam" id="PF02542">
    <property type="entry name" value="YgbB"/>
    <property type="match status" value="1"/>
</dbReference>
<dbReference type="GO" id="GO:0019288">
    <property type="term" value="P:isopentenyl diphosphate biosynthetic process, methylerythritol 4-phosphate pathway"/>
    <property type="evidence" value="ECO:0007669"/>
    <property type="project" value="UniProtKB-UniPathway"/>
</dbReference>
<gene>
    <name evidence="10" type="primary">IspF</name>
    <name evidence="10" type="ORF">PMUG01_04022800</name>
</gene>
<dbReference type="InterPro" id="IPR003526">
    <property type="entry name" value="MECDP_synthase"/>
</dbReference>
<dbReference type="HAMAP" id="MF_00107">
    <property type="entry name" value="IspF"/>
    <property type="match status" value="1"/>
</dbReference>
<reference evidence="10 11" key="1">
    <citation type="submission" date="2016-06" db="EMBL/GenBank/DDBJ databases">
        <authorList>
            <consortium name="Pathogen Informatics"/>
        </authorList>
    </citation>
    <scope>NUCLEOTIDE SEQUENCE [LARGE SCALE GENOMIC DNA]</scope>
</reference>
<keyword evidence="5" id="KW-0479">Metal-binding</keyword>
<dbReference type="NCBIfam" id="TIGR00151">
    <property type="entry name" value="ispF"/>
    <property type="match status" value="1"/>
</dbReference>
<evidence type="ECO:0000256" key="4">
    <source>
        <dbReference type="ARBA" id="ARBA00012579"/>
    </source>
</evidence>
<dbReference type="InterPro" id="IPR036571">
    <property type="entry name" value="MECDP_synthase_sf"/>
</dbReference>
<protein>
    <recommendedName>
        <fullName evidence="4 8">2-C-methyl-D-erythritol 2,4-cyclodiphosphate synthase</fullName>
        <ecNumber evidence="4 8">4.6.1.12</ecNumber>
    </recommendedName>
</protein>
<dbReference type="Gene3D" id="3.30.1330.50">
    <property type="entry name" value="2-C-methyl-D-erythritol 2,4-cyclodiphosphate synthase"/>
    <property type="match status" value="1"/>
</dbReference>
<keyword evidence="6 8" id="KW-0414">Isoprene biosynthesis</keyword>
<accession>A0A1D3JJH6</accession>
<dbReference type="SUPFAM" id="SSF69765">
    <property type="entry name" value="IpsF-like"/>
    <property type="match status" value="1"/>
</dbReference>
<feature type="domain" description="2-C-methyl-D-erythritol 2,4-cyclodiphosphate synthase" evidence="9">
    <location>
        <begin position="159"/>
        <end position="296"/>
    </location>
</feature>
<evidence type="ECO:0000256" key="8">
    <source>
        <dbReference type="RuleBase" id="RU004395"/>
    </source>
</evidence>
<dbReference type="AlphaFoldDB" id="A0A1D3JJH6"/>
<evidence type="ECO:0000259" key="9">
    <source>
        <dbReference type="Pfam" id="PF02542"/>
    </source>
</evidence>
<dbReference type="GO" id="GO:0016114">
    <property type="term" value="P:terpenoid biosynthetic process"/>
    <property type="evidence" value="ECO:0007669"/>
    <property type="project" value="InterPro"/>
</dbReference>
<dbReference type="PANTHER" id="PTHR43181">
    <property type="entry name" value="2-C-METHYL-D-ERYTHRITOL 2,4-CYCLODIPHOSPHATE SYNTHASE, CHLOROPLASTIC"/>
    <property type="match status" value="1"/>
</dbReference>
<comment type="pathway">
    <text evidence="3">Isoprenoid biosynthesis; isopentenyl diphosphate biosynthesis via DXP pathway; isopentenyl diphosphate from 1-deoxy-D-xylulose 5-phosphate: step 4/6.</text>
</comment>
<dbReference type="CDD" id="cd00554">
    <property type="entry name" value="MECDP_synthase"/>
    <property type="match status" value="1"/>
</dbReference>